<protein>
    <recommendedName>
        <fullName evidence="3">YdbS-like PH domain-containing protein</fullName>
    </recommendedName>
</protein>
<dbReference type="OrthoDB" id="3730669at2"/>
<evidence type="ECO:0000259" key="3">
    <source>
        <dbReference type="Pfam" id="PF03703"/>
    </source>
</evidence>
<proteinExistence type="predicted"/>
<dbReference type="PANTHER" id="PTHR34473:SF3">
    <property type="entry name" value="TRANSMEMBRANE PROTEIN-RELATED"/>
    <property type="match status" value="1"/>
</dbReference>
<dbReference type="Pfam" id="PF03703">
    <property type="entry name" value="bPH_2"/>
    <property type="match status" value="1"/>
</dbReference>
<organism evidence="4 5">
    <name type="scientific">Lapillicoccus jejuensis</name>
    <dbReference type="NCBI Taxonomy" id="402171"/>
    <lineage>
        <taxon>Bacteria</taxon>
        <taxon>Bacillati</taxon>
        <taxon>Actinomycetota</taxon>
        <taxon>Actinomycetes</taxon>
        <taxon>Micrococcales</taxon>
        <taxon>Intrasporangiaceae</taxon>
        <taxon>Lapillicoccus</taxon>
    </lineage>
</organism>
<dbReference type="PANTHER" id="PTHR34473">
    <property type="entry name" value="UPF0699 TRANSMEMBRANE PROTEIN YDBS"/>
    <property type="match status" value="1"/>
</dbReference>
<sequence length="185" mass="20157">MSHTVRRVSDLPADGGPATRPSTPPRLRAPAHLVSPRARLMWTAVAALEVLVLLALQVGWWWLDGDGSRTPHVVVGLLWLVFAVAYVGGMPLWRYRVHRWETTPTAVYTQRGWLSQERRIAPVSRIQTVDLARGPVHQLFGLASVTVTTASAAGPLTIEGLDADVARRLVDELTDATVAETGDAT</sequence>
<feature type="transmembrane region" description="Helical" evidence="2">
    <location>
        <begin position="40"/>
        <end position="62"/>
    </location>
</feature>
<evidence type="ECO:0000256" key="1">
    <source>
        <dbReference type="SAM" id="MobiDB-lite"/>
    </source>
</evidence>
<feature type="domain" description="YdbS-like PH" evidence="3">
    <location>
        <begin position="95"/>
        <end position="172"/>
    </location>
</feature>
<dbReference type="Proteomes" id="UP000317893">
    <property type="component" value="Unassembled WGS sequence"/>
</dbReference>
<gene>
    <name evidence="4" type="ORF">FB458_2241</name>
</gene>
<keyword evidence="2" id="KW-1133">Transmembrane helix</keyword>
<keyword evidence="2" id="KW-0472">Membrane</keyword>
<comment type="caution">
    <text evidence="4">The sequence shown here is derived from an EMBL/GenBank/DDBJ whole genome shotgun (WGS) entry which is preliminary data.</text>
</comment>
<dbReference type="AlphaFoldDB" id="A0A542E1P5"/>
<evidence type="ECO:0000313" key="5">
    <source>
        <dbReference type="Proteomes" id="UP000317893"/>
    </source>
</evidence>
<keyword evidence="5" id="KW-1185">Reference proteome</keyword>
<name>A0A542E1P5_9MICO</name>
<accession>A0A542E1P5</accession>
<keyword evidence="2" id="KW-0812">Transmembrane</keyword>
<feature type="transmembrane region" description="Helical" evidence="2">
    <location>
        <begin position="74"/>
        <end position="93"/>
    </location>
</feature>
<feature type="region of interest" description="Disordered" evidence="1">
    <location>
        <begin position="1"/>
        <end position="28"/>
    </location>
</feature>
<dbReference type="EMBL" id="VFMN01000001">
    <property type="protein sequence ID" value="TQJ09134.1"/>
    <property type="molecule type" value="Genomic_DNA"/>
</dbReference>
<evidence type="ECO:0000256" key="2">
    <source>
        <dbReference type="SAM" id="Phobius"/>
    </source>
</evidence>
<evidence type="ECO:0000313" key="4">
    <source>
        <dbReference type="EMBL" id="TQJ09134.1"/>
    </source>
</evidence>
<reference evidence="4 5" key="1">
    <citation type="submission" date="2019-06" db="EMBL/GenBank/DDBJ databases">
        <title>Sequencing the genomes of 1000 actinobacteria strains.</title>
        <authorList>
            <person name="Klenk H.-P."/>
        </authorList>
    </citation>
    <scope>NUCLEOTIDE SEQUENCE [LARGE SCALE GENOMIC DNA]</scope>
    <source>
        <strain evidence="4 5">DSM 18607</strain>
    </source>
</reference>
<dbReference type="InterPro" id="IPR005182">
    <property type="entry name" value="YdbS-like_PH"/>
</dbReference>